<organism evidence="1 2">
    <name type="scientific">Schistosoma margrebowiei</name>
    <dbReference type="NCBI Taxonomy" id="48269"/>
    <lineage>
        <taxon>Eukaryota</taxon>
        <taxon>Metazoa</taxon>
        <taxon>Spiralia</taxon>
        <taxon>Lophotrochozoa</taxon>
        <taxon>Platyhelminthes</taxon>
        <taxon>Trematoda</taxon>
        <taxon>Digenea</taxon>
        <taxon>Strigeidida</taxon>
        <taxon>Schistosomatoidea</taxon>
        <taxon>Schistosomatidae</taxon>
        <taxon>Schistosoma</taxon>
    </lineage>
</organism>
<keyword evidence="2" id="KW-1185">Reference proteome</keyword>
<dbReference type="Proteomes" id="UP000277204">
    <property type="component" value="Unassembled WGS sequence"/>
</dbReference>
<protein>
    <submittedName>
        <fullName evidence="1">Uncharacterized protein</fullName>
    </submittedName>
</protein>
<evidence type="ECO:0000313" key="2">
    <source>
        <dbReference type="Proteomes" id="UP000277204"/>
    </source>
</evidence>
<sequence>MGSISGTATPPVRVLLISDPSVQWVIFLGFGVPTSSISSRRYAFGVLSQCARESESVLAFISAIAVALLSSSP</sequence>
<evidence type="ECO:0000313" key="1">
    <source>
        <dbReference type="EMBL" id="VDP21092.1"/>
    </source>
</evidence>
<dbReference type="EMBL" id="UZAI01017149">
    <property type="protein sequence ID" value="VDP21092.1"/>
    <property type="molecule type" value="Genomic_DNA"/>
</dbReference>
<proteinExistence type="predicted"/>
<name>A0A3P8B4B7_9TREM</name>
<accession>A0A3P8B4B7</accession>
<gene>
    <name evidence="1" type="ORF">SMRZ_LOCUS16469</name>
</gene>
<dbReference type="AlphaFoldDB" id="A0A3P8B4B7"/>
<reference evidence="1 2" key="1">
    <citation type="submission" date="2018-11" db="EMBL/GenBank/DDBJ databases">
        <authorList>
            <consortium name="Pathogen Informatics"/>
        </authorList>
    </citation>
    <scope>NUCLEOTIDE SEQUENCE [LARGE SCALE GENOMIC DNA]</scope>
    <source>
        <strain evidence="1 2">Zambia</strain>
    </source>
</reference>